<accession>A0AB38BKM2</accession>
<name>A0AB38BKM2_9LACT</name>
<dbReference type="RefSeq" id="WP_086990511.1">
    <property type="nucleotide sequence ID" value="NZ_FJMZ01000045.1"/>
</dbReference>
<reference evidence="2 4" key="2">
    <citation type="submission" date="2016-10" db="EMBL/GenBank/DDBJ databases">
        <authorList>
            <person name="Varghese N."/>
            <person name="Submissions S."/>
        </authorList>
    </citation>
    <scope>NUCLEOTIDE SEQUENCE [LARGE SCALE GENOMIC DNA]</scope>
    <source>
        <strain evidence="2 4">DSM 2094</strain>
    </source>
</reference>
<evidence type="ECO:0000313" key="2">
    <source>
        <dbReference type="EMBL" id="SFI09507.1"/>
    </source>
</evidence>
<evidence type="ECO:0000313" key="1">
    <source>
        <dbReference type="EMBL" id="CZR02168.1"/>
    </source>
</evidence>
<proteinExistence type="predicted"/>
<comment type="caution">
    <text evidence="2">The sequence shown here is derived from an EMBL/GenBank/DDBJ whole genome shotgun (WGS) entry which is preliminary data.</text>
</comment>
<organism evidence="2 4">
    <name type="scientific">Trichococcus flocculiformis</name>
    <dbReference type="NCBI Taxonomy" id="82803"/>
    <lineage>
        <taxon>Bacteria</taxon>
        <taxon>Bacillati</taxon>
        <taxon>Bacillota</taxon>
        <taxon>Bacilli</taxon>
        <taxon>Lactobacillales</taxon>
        <taxon>Carnobacteriaceae</taxon>
        <taxon>Trichococcus</taxon>
    </lineage>
</organism>
<dbReference type="EMBL" id="FOQC01000049">
    <property type="protein sequence ID" value="SFI09507.1"/>
    <property type="molecule type" value="Genomic_DNA"/>
</dbReference>
<reference evidence="1 3" key="1">
    <citation type="submission" date="2016-02" db="EMBL/GenBank/DDBJ databases">
        <authorList>
            <person name="Strepis N."/>
        </authorList>
    </citation>
    <scope>NUCLEOTIDE SEQUENCE [LARGE SCALE GENOMIC DNA]</scope>
    <source>
        <strain evidence="1">Trichococcus flocculiformis</strain>
    </source>
</reference>
<sequence length="307" mass="36482">MDSLELHKEKTLYVGIDENDFATKELARKGYHVATYFPKRVYPVDLMRRLHTKLGYPYTRVWYGDWKKNITDYDTVILLDAEWTPEAVRYINGLNEKIRVIVWYWNSISNSVSLDKFDDCKCEFWSFDENDCREHQLHYNTQFYSKGLVKEAKEPEYDVLFVGKDKGRLEELLSLESQMRALGVITNFYIVANKDRQINKSEHYQKRVSYDTIVDMITKSRAIMDILTDNQKGLTLRPLEALFFSKKLITNNKGIKSKDFYHPDNIFILEEDAIAELPAFLNRPLHQFPSEILDKYDLEQWFARFFK</sequence>
<dbReference type="Proteomes" id="UP000199686">
    <property type="component" value="Unassembled WGS sequence"/>
</dbReference>
<dbReference type="EMBL" id="FJMZ01000045">
    <property type="protein sequence ID" value="CZR02168.1"/>
    <property type="molecule type" value="Genomic_DNA"/>
</dbReference>
<evidence type="ECO:0000313" key="4">
    <source>
        <dbReference type="Proteomes" id="UP000199686"/>
    </source>
</evidence>
<gene>
    <name evidence="2" type="ORF">SAMN04488507_104910</name>
    <name evidence="1" type="ORF">TFLO_2714</name>
</gene>
<protein>
    <submittedName>
        <fullName evidence="2">Uncharacterized protein</fullName>
    </submittedName>
</protein>
<evidence type="ECO:0000313" key="3">
    <source>
        <dbReference type="Proteomes" id="UP000195947"/>
    </source>
</evidence>
<keyword evidence="3" id="KW-1185">Reference proteome</keyword>
<dbReference type="Proteomes" id="UP000195947">
    <property type="component" value="Unassembled WGS sequence"/>
</dbReference>
<dbReference type="AlphaFoldDB" id="A0AB38BKM2"/>